<dbReference type="InterPro" id="IPR022587">
    <property type="entry name" value="MTMR12-like_C"/>
</dbReference>
<accession>E2AKW2</accession>
<protein>
    <submittedName>
        <fullName evidence="3">Myotubularin-related protein 10-B</fullName>
    </submittedName>
</protein>
<dbReference type="Proteomes" id="UP000000311">
    <property type="component" value="Unassembled WGS sequence"/>
</dbReference>
<keyword evidence="4" id="KW-1185">Reference proteome</keyword>
<dbReference type="Gene3D" id="2.30.29.30">
    <property type="entry name" value="Pleckstrin-homology domain (PH domain)/Phosphotyrosine-binding domain (PTB)"/>
    <property type="match status" value="1"/>
</dbReference>
<dbReference type="SUPFAM" id="SSF48452">
    <property type="entry name" value="TPR-like"/>
    <property type="match status" value="1"/>
</dbReference>
<dbReference type="OrthoDB" id="6514241at2759"/>
<dbReference type="FunCoup" id="E2AKW2">
    <property type="interactions" value="1528"/>
</dbReference>
<evidence type="ECO:0000313" key="3">
    <source>
        <dbReference type="EMBL" id="EFN65879.1"/>
    </source>
</evidence>
<dbReference type="STRING" id="104421.E2AKW2"/>
<dbReference type="PROSITE" id="PS51339">
    <property type="entry name" value="PPASE_MYOTUBULARIN"/>
    <property type="match status" value="1"/>
</dbReference>
<dbReference type="AlphaFoldDB" id="E2AKW2"/>
<evidence type="ECO:0000256" key="1">
    <source>
        <dbReference type="ARBA" id="ARBA00007471"/>
    </source>
</evidence>
<organism evidence="4">
    <name type="scientific">Camponotus floridanus</name>
    <name type="common">Florida carpenter ant</name>
    <dbReference type="NCBI Taxonomy" id="104421"/>
    <lineage>
        <taxon>Eukaryota</taxon>
        <taxon>Metazoa</taxon>
        <taxon>Ecdysozoa</taxon>
        <taxon>Arthropoda</taxon>
        <taxon>Hexapoda</taxon>
        <taxon>Insecta</taxon>
        <taxon>Pterygota</taxon>
        <taxon>Neoptera</taxon>
        <taxon>Endopterygota</taxon>
        <taxon>Hymenoptera</taxon>
        <taxon>Apocrita</taxon>
        <taxon>Aculeata</taxon>
        <taxon>Formicoidea</taxon>
        <taxon>Formicidae</taxon>
        <taxon>Formicinae</taxon>
        <taxon>Camponotus</taxon>
    </lineage>
</organism>
<dbReference type="Gene3D" id="1.25.40.10">
    <property type="entry name" value="Tetratricopeptide repeat domain"/>
    <property type="match status" value="1"/>
</dbReference>
<dbReference type="InterPro" id="IPR029021">
    <property type="entry name" value="Prot-tyrosine_phosphatase-like"/>
</dbReference>
<dbReference type="Pfam" id="PF06602">
    <property type="entry name" value="Myotub-related"/>
    <property type="match status" value="2"/>
</dbReference>
<dbReference type="Pfam" id="PF12578">
    <property type="entry name" value="3-PAP"/>
    <property type="match status" value="1"/>
</dbReference>
<evidence type="ECO:0000259" key="2">
    <source>
        <dbReference type="PROSITE" id="PS51339"/>
    </source>
</evidence>
<evidence type="ECO:0000313" key="4">
    <source>
        <dbReference type="Proteomes" id="UP000000311"/>
    </source>
</evidence>
<sequence>MENKNSNNFISYVELEEHKMQTFSSSRRNSLIENSIKLLPGEVLIAEAQSVLMFSPVSDLKQGTSGILSVTNFKLTFITSDDSNDEDSTHQQNHLYGYTDTCLTNIDEIYIMIGDKKRKLVSGSTVPSKVKGIFIICKNLRTWSFSFKFSPIGHGKNLLTALLHHAFPSRHQLLFAYDYKEAYYSSLDKNVQLFRDILDWQNELNRILCSDEIRKGWRLSMVNAKFQLCPSLSQYIVVPASVTDSQLTDAARHFQDNRPPVWSWTSSHGAALVKMSELLPTITERIQENIMFENVRKSHPQKIPPVVIELNKEINVKLIAASFSKFINLCSPENIRQFWIQDNNFYSLLENTKWLKYISYCLEKAVEVCEHLNLGISVILQEGAGRDLCCIISSLAQLLLDPHFRTITGFQSLLQKEWIAGGHPFCDRLGHIVKSNSGKSPLFLLYLDCVWQSYQQYPTEFEFTETYLTTLWDAAHISIFDTFIFNCERDRTVAAMDPNTPLVLRSVWDWREQFNDQDILLFYNPLFISHDIKKIENRTIIKPLYTISSLELWTQCYFRWIPALEIHNGGQTYIELYVRLLQNNINQLEININDNRDSPIDTDKIECENDATDNDASCPLELLMKSLFKCYKAVSSADNDKAKKIITEAETVLMQIQQGQESRRTLRGIEHVFYATKCFVLYDSEENDQLEEILENIINTDDFTNEELGALYGCESIIWSCLNDFGMNKAIDMAKKAIEKDQDCALWHFILGKNLRRQRRSINISSEVSDAEKNHFEIAYAISKNEVFGIYYLQMRMETFYKFVKDRNYAIKKATNEKQVLDIAKKMVKSKPTNCKVLLKLALMFLRTRTSDETLLAKECLDSIKEIAPNNSTYLHYTGMLYEKCGDYRCVENLRRAHEIPKFFRSTMNATGVGVKIYDEGVCIYEHEVIQSNENDLRTLLQHLRDVQSKVNVFLTTLIQQQDTISGEQTRNMSTMLSNEAQLRYMIEWFQEWSEMQRNDFLGILLENCGPPGLVNGLVSGMEKLDCEGSDRPPSLFQCRVKLFKEWSSNWSQNEKDSLLAAIKNIDSKFAEKYEERLSALMEDKQ</sequence>
<dbReference type="SUPFAM" id="SSF50729">
    <property type="entry name" value="PH domain-like"/>
    <property type="match status" value="1"/>
</dbReference>
<dbReference type="Pfam" id="PF14969">
    <property type="entry name" value="DUF4508"/>
    <property type="match status" value="1"/>
</dbReference>
<proteinExistence type="inferred from homology"/>
<dbReference type="PANTHER" id="PTHR10807:SF110">
    <property type="entry name" value="FI17948P1"/>
    <property type="match status" value="1"/>
</dbReference>
<dbReference type="EMBL" id="GL440425">
    <property type="protein sequence ID" value="EFN65879.1"/>
    <property type="molecule type" value="Genomic_DNA"/>
</dbReference>
<dbReference type="InterPro" id="IPR010569">
    <property type="entry name" value="Myotubularin-like_Pase_dom"/>
</dbReference>
<dbReference type="InterPro" id="IPR011993">
    <property type="entry name" value="PH-like_dom_sf"/>
</dbReference>
<reference evidence="3 4" key="1">
    <citation type="journal article" date="2010" name="Science">
        <title>Genomic comparison of the ants Camponotus floridanus and Harpegnathos saltator.</title>
        <authorList>
            <person name="Bonasio R."/>
            <person name="Zhang G."/>
            <person name="Ye C."/>
            <person name="Mutti N.S."/>
            <person name="Fang X."/>
            <person name="Qin N."/>
            <person name="Donahue G."/>
            <person name="Yang P."/>
            <person name="Li Q."/>
            <person name="Li C."/>
            <person name="Zhang P."/>
            <person name="Huang Z."/>
            <person name="Berger S.L."/>
            <person name="Reinberg D."/>
            <person name="Wang J."/>
            <person name="Liebig J."/>
        </authorList>
    </citation>
    <scope>NUCLEOTIDE SEQUENCE [LARGE SCALE GENOMIC DNA]</scope>
    <source>
        <strain evidence="4">C129</strain>
    </source>
</reference>
<dbReference type="GO" id="GO:0005737">
    <property type="term" value="C:cytoplasm"/>
    <property type="evidence" value="ECO:0007669"/>
    <property type="project" value="TreeGrafter"/>
</dbReference>
<feature type="domain" description="Myotubularin phosphatase" evidence="2">
    <location>
        <begin position="194"/>
        <end position="557"/>
    </location>
</feature>
<name>E2AKW2_CAMFO</name>
<dbReference type="CDD" id="cd14537">
    <property type="entry name" value="PTP-MTMR10-like"/>
    <property type="match status" value="1"/>
</dbReference>
<comment type="similarity">
    <text evidence="1">Belongs to the protein-tyrosine phosphatase family. Non-receptor class myotubularin subfamily.</text>
</comment>
<gene>
    <name evidence="3" type="ORF">EAG_09182</name>
</gene>
<dbReference type="PANTHER" id="PTHR10807">
    <property type="entry name" value="MYOTUBULARIN-RELATED"/>
    <property type="match status" value="1"/>
</dbReference>
<dbReference type="InterPro" id="IPR028019">
    <property type="entry name" value="DUF4508"/>
</dbReference>
<dbReference type="InterPro" id="IPR030564">
    <property type="entry name" value="Myotubularin"/>
</dbReference>
<dbReference type="GO" id="GO:0046856">
    <property type="term" value="P:phosphatidylinositol dephosphorylation"/>
    <property type="evidence" value="ECO:0007669"/>
    <property type="project" value="TreeGrafter"/>
</dbReference>
<dbReference type="InterPro" id="IPR011990">
    <property type="entry name" value="TPR-like_helical_dom_sf"/>
</dbReference>
<dbReference type="InParanoid" id="E2AKW2"/>
<dbReference type="GO" id="GO:0016020">
    <property type="term" value="C:membrane"/>
    <property type="evidence" value="ECO:0007669"/>
    <property type="project" value="TreeGrafter"/>
</dbReference>
<dbReference type="SUPFAM" id="SSF52799">
    <property type="entry name" value="(Phosphotyrosine protein) phosphatases II"/>
    <property type="match status" value="1"/>
</dbReference>